<reference evidence="3" key="1">
    <citation type="journal article" date="2010" name="Science">
        <title>Plasticity of animal genome architecture unmasked by rapid evolution of a pelagic tunicate.</title>
        <authorList>
            <person name="Denoeud F."/>
            <person name="Henriet S."/>
            <person name="Mungpakdee S."/>
            <person name="Aury J.M."/>
            <person name="Da Silva C."/>
            <person name="Brinkmann H."/>
            <person name="Mikhaleva J."/>
            <person name="Olsen L.C."/>
            <person name="Jubin C."/>
            <person name="Canestro C."/>
            <person name="Bouquet J.M."/>
            <person name="Danks G."/>
            <person name="Poulain J."/>
            <person name="Campsteijn C."/>
            <person name="Adamski M."/>
            <person name="Cross I."/>
            <person name="Yadetie F."/>
            <person name="Muffato M."/>
            <person name="Louis A."/>
            <person name="Butcher S."/>
            <person name="Tsagkogeorga G."/>
            <person name="Konrad A."/>
            <person name="Singh S."/>
            <person name="Jensen M.F."/>
            <person name="Cong E.H."/>
            <person name="Eikeseth-Otteraa H."/>
            <person name="Noel B."/>
            <person name="Anthouard V."/>
            <person name="Porcel B.M."/>
            <person name="Kachouri-Lafond R."/>
            <person name="Nishino A."/>
            <person name="Ugolini M."/>
            <person name="Chourrout P."/>
            <person name="Nishida H."/>
            <person name="Aasland R."/>
            <person name="Huzurbazar S."/>
            <person name="Westhof E."/>
            <person name="Delsuc F."/>
            <person name="Lehrach H."/>
            <person name="Reinhardt R."/>
            <person name="Weissenbach J."/>
            <person name="Roy S.W."/>
            <person name="Artiguenave F."/>
            <person name="Postlethwait J.H."/>
            <person name="Manak J.R."/>
            <person name="Thompson E.M."/>
            <person name="Jaillon O."/>
            <person name="Du Pasquier L."/>
            <person name="Boudinot P."/>
            <person name="Liberles D.A."/>
            <person name="Volff J.N."/>
            <person name="Philippe H."/>
            <person name="Lenhard B."/>
            <person name="Roest Crollius H."/>
            <person name="Wincker P."/>
            <person name="Chourrout D."/>
        </authorList>
    </citation>
    <scope>NUCLEOTIDE SEQUENCE [LARGE SCALE GENOMIC DNA]</scope>
</reference>
<dbReference type="SMART" id="SM00085">
    <property type="entry name" value="PA2c"/>
    <property type="match status" value="1"/>
</dbReference>
<dbReference type="SUPFAM" id="SSF48619">
    <property type="entry name" value="Phospholipase A2, PLA2"/>
    <property type="match status" value="1"/>
</dbReference>
<evidence type="ECO:0000313" key="3">
    <source>
        <dbReference type="EMBL" id="CBY11390.1"/>
    </source>
</evidence>
<dbReference type="GO" id="GO:0006644">
    <property type="term" value="P:phospholipid metabolic process"/>
    <property type="evidence" value="ECO:0007669"/>
    <property type="project" value="InterPro"/>
</dbReference>
<dbReference type="GO" id="GO:0004623">
    <property type="term" value="F:phospholipase A2 activity"/>
    <property type="evidence" value="ECO:0007669"/>
    <property type="project" value="InterPro"/>
</dbReference>
<dbReference type="InParanoid" id="E4XNF2"/>
<dbReference type="EMBL" id="FN656808">
    <property type="protein sequence ID" value="CBY42029.1"/>
    <property type="molecule type" value="Genomic_DNA"/>
</dbReference>
<name>E4XNF2_OIKDI</name>
<dbReference type="OrthoDB" id="10299169at2759"/>
<sequence>MKLFSILAVSSVFGEYEDGVYVGDGWVSGGQVVDEAGQVIAAAVPQRGLARTGDRSLPGTRRYADLTAMAKRTWRMNGFVKKNRFDERKYWAYGCHCYLLGDRPLSEMGKGTPKDALDSKCKRYKDCQKCAREKFGPNCIGEFVAYIWKVRKGQFITKNSINSCENALFQCDKQFVADTFAEKDTFDEQYHYFYGNFDNRDPDNCPSGGGGIPAPHSCCGGSGFPYQWMNENRSTCCNNEVIGISDMCY</sequence>
<evidence type="ECO:0000259" key="2">
    <source>
        <dbReference type="SMART" id="SM00085"/>
    </source>
</evidence>
<evidence type="ECO:0000313" key="4">
    <source>
        <dbReference type="EMBL" id="CBY36643.1"/>
    </source>
</evidence>
<comment type="similarity">
    <text evidence="1">Belongs to the phospholipase A2 family.</text>
</comment>
<protein>
    <recommendedName>
        <fullName evidence="2">Phospholipase A2-like central domain-containing protein</fullName>
    </recommendedName>
</protein>
<dbReference type="InterPro" id="IPR016090">
    <property type="entry name" value="PLA2-like_dom"/>
</dbReference>
<feature type="domain" description="Phospholipase A2-like central" evidence="2">
    <location>
        <begin position="74"/>
        <end position="200"/>
    </location>
</feature>
<gene>
    <name evidence="3" type="ORF">GSOID_T00015710001</name>
    <name evidence="5" type="ORF">GSOID_T00025689001</name>
    <name evidence="4" type="ORF">GSOID_T00029669001</name>
</gene>
<evidence type="ECO:0000256" key="1">
    <source>
        <dbReference type="RuleBase" id="RU003654"/>
    </source>
</evidence>
<dbReference type="Proteomes" id="UP000001307">
    <property type="component" value="Unassembled WGS sequence"/>
</dbReference>
<keyword evidence="6" id="KW-1185">Reference proteome</keyword>
<dbReference type="EMBL" id="FN653083">
    <property type="protein sequence ID" value="CBY11390.1"/>
    <property type="molecule type" value="Genomic_DNA"/>
</dbReference>
<dbReference type="Gene3D" id="1.20.90.10">
    <property type="entry name" value="Phospholipase A2 domain"/>
    <property type="match status" value="1"/>
</dbReference>
<proteinExistence type="inferred from homology"/>
<dbReference type="GO" id="GO:0050482">
    <property type="term" value="P:arachidonate secretion"/>
    <property type="evidence" value="ECO:0007669"/>
    <property type="project" value="InterPro"/>
</dbReference>
<organism evidence="3">
    <name type="scientific">Oikopleura dioica</name>
    <name type="common">Tunicate</name>
    <dbReference type="NCBI Taxonomy" id="34765"/>
    <lineage>
        <taxon>Eukaryota</taxon>
        <taxon>Metazoa</taxon>
        <taxon>Chordata</taxon>
        <taxon>Tunicata</taxon>
        <taxon>Appendicularia</taxon>
        <taxon>Copelata</taxon>
        <taxon>Oikopleuridae</taxon>
        <taxon>Oikopleura</taxon>
    </lineage>
</organism>
<accession>E4XNF2</accession>
<dbReference type="Pfam" id="PF00068">
    <property type="entry name" value="Phospholip_A2_1"/>
    <property type="match status" value="1"/>
</dbReference>
<dbReference type="EMBL" id="FN654814">
    <property type="protein sequence ID" value="CBY36643.1"/>
    <property type="molecule type" value="Genomic_DNA"/>
</dbReference>
<dbReference type="Proteomes" id="UP000011014">
    <property type="component" value="Unassembled WGS sequence"/>
</dbReference>
<evidence type="ECO:0000313" key="5">
    <source>
        <dbReference type="EMBL" id="CBY42029.1"/>
    </source>
</evidence>
<dbReference type="AlphaFoldDB" id="E4XNF2"/>
<evidence type="ECO:0000313" key="6">
    <source>
        <dbReference type="Proteomes" id="UP000001307"/>
    </source>
</evidence>
<dbReference type="InterPro" id="IPR036444">
    <property type="entry name" value="PLipase_A2_dom_sf"/>
</dbReference>